<keyword evidence="2" id="KW-1185">Reference proteome</keyword>
<dbReference type="Proteomes" id="UP000660675">
    <property type="component" value="Unassembled WGS sequence"/>
</dbReference>
<reference evidence="2" key="1">
    <citation type="journal article" date="2019" name="Int. J. Syst. Evol. Microbiol.">
        <title>The Global Catalogue of Microorganisms (GCM) 10K type strain sequencing project: providing services to taxonomists for standard genome sequencing and annotation.</title>
        <authorList>
            <consortium name="The Broad Institute Genomics Platform"/>
            <consortium name="The Broad Institute Genome Sequencing Center for Infectious Disease"/>
            <person name="Wu L."/>
            <person name="Ma J."/>
        </authorList>
    </citation>
    <scope>NUCLEOTIDE SEQUENCE [LARGE SCALE GENOMIC DNA]</scope>
    <source>
        <strain evidence="2">JCM 4376</strain>
    </source>
</reference>
<evidence type="ECO:0000313" key="1">
    <source>
        <dbReference type="EMBL" id="GGV94901.1"/>
    </source>
</evidence>
<gene>
    <name evidence="1" type="ORF">GCM10015535_61270</name>
</gene>
<evidence type="ECO:0000313" key="2">
    <source>
        <dbReference type="Proteomes" id="UP000660675"/>
    </source>
</evidence>
<protein>
    <recommendedName>
        <fullName evidence="3">Integrase</fullName>
    </recommendedName>
</protein>
<accession>A0ABQ2W6Z8</accession>
<dbReference type="RefSeq" id="WP_189547511.1">
    <property type="nucleotide sequence ID" value="NZ_BMTF01000029.1"/>
</dbReference>
<sequence>MAELEKLGMVWSEQSREHSASPAPCTLAGFRRVFRFLQHHAVELFDRVPA</sequence>
<name>A0ABQ2W6Z8_9ACTN</name>
<evidence type="ECO:0008006" key="3">
    <source>
        <dbReference type="Google" id="ProtNLM"/>
    </source>
</evidence>
<comment type="caution">
    <text evidence="1">The sequence shown here is derived from an EMBL/GenBank/DDBJ whole genome shotgun (WGS) entry which is preliminary data.</text>
</comment>
<organism evidence="1 2">
    <name type="scientific">Streptomyces gelaticus</name>
    <dbReference type="NCBI Taxonomy" id="285446"/>
    <lineage>
        <taxon>Bacteria</taxon>
        <taxon>Bacillati</taxon>
        <taxon>Actinomycetota</taxon>
        <taxon>Actinomycetes</taxon>
        <taxon>Kitasatosporales</taxon>
        <taxon>Streptomycetaceae</taxon>
        <taxon>Streptomyces</taxon>
    </lineage>
</organism>
<proteinExistence type="predicted"/>
<dbReference type="EMBL" id="BMTF01000029">
    <property type="protein sequence ID" value="GGV94901.1"/>
    <property type="molecule type" value="Genomic_DNA"/>
</dbReference>